<gene>
    <name evidence="1" type="ORF">FH063_001810</name>
</gene>
<proteinExistence type="predicted"/>
<dbReference type="AlphaFoldDB" id="A0A5B0KYG4"/>
<dbReference type="EMBL" id="VEWN01000002">
    <property type="protein sequence ID" value="KAA1057642.1"/>
    <property type="molecule type" value="Genomic_DNA"/>
</dbReference>
<name>A0A5B0KYG4_9PROT</name>
<protein>
    <submittedName>
        <fullName evidence="1">Uncharacterized protein</fullName>
    </submittedName>
</protein>
<evidence type="ECO:0000313" key="2">
    <source>
        <dbReference type="Proteomes" id="UP000325333"/>
    </source>
</evidence>
<sequence length="65" mass="7149">MAGLPSARLIIFGLSGETDCLLCKLSVWRMVCGIPAFFNRNVTRRPSPIIGCSARIHRKSAAKFL</sequence>
<evidence type="ECO:0000313" key="1">
    <source>
        <dbReference type="EMBL" id="KAA1057642.1"/>
    </source>
</evidence>
<reference evidence="1 2" key="1">
    <citation type="submission" date="2019-07" db="EMBL/GenBank/DDBJ databases">
        <title>Genome sequencing of the stress-tolerant strain Azospirillum brasilense Az19.</title>
        <authorList>
            <person name="Maroniche G.A."/>
            <person name="Garcia J.E."/>
            <person name="Pagnussat L."/>
            <person name="Amenta M."/>
            <person name="Creus C.M."/>
        </authorList>
    </citation>
    <scope>NUCLEOTIDE SEQUENCE [LARGE SCALE GENOMIC DNA]</scope>
    <source>
        <strain evidence="1 2">Az19</strain>
    </source>
</reference>
<accession>A0A5B0KYG4</accession>
<comment type="caution">
    <text evidence="1">The sequence shown here is derived from an EMBL/GenBank/DDBJ whole genome shotgun (WGS) entry which is preliminary data.</text>
</comment>
<dbReference type="Proteomes" id="UP000325333">
    <property type="component" value="Unassembled WGS sequence"/>
</dbReference>
<organism evidence="1 2">
    <name type="scientific">Azospirillum argentinense</name>
    <dbReference type="NCBI Taxonomy" id="2970906"/>
    <lineage>
        <taxon>Bacteria</taxon>
        <taxon>Pseudomonadati</taxon>
        <taxon>Pseudomonadota</taxon>
        <taxon>Alphaproteobacteria</taxon>
        <taxon>Rhodospirillales</taxon>
        <taxon>Azospirillaceae</taxon>
        <taxon>Azospirillum</taxon>
    </lineage>
</organism>